<evidence type="ECO:0000256" key="1">
    <source>
        <dbReference type="SAM" id="Phobius"/>
    </source>
</evidence>
<keyword evidence="3" id="KW-1185">Reference proteome</keyword>
<reference evidence="2 3" key="1">
    <citation type="submission" date="2024-10" db="EMBL/GenBank/DDBJ databases">
        <title>The Natural Products Discovery Center: Release of the First 8490 Sequenced Strains for Exploring Actinobacteria Biosynthetic Diversity.</title>
        <authorList>
            <person name="Kalkreuter E."/>
            <person name="Kautsar S.A."/>
            <person name="Yang D."/>
            <person name="Bader C.D."/>
            <person name="Teijaro C.N."/>
            <person name="Fluegel L."/>
            <person name="Davis C.M."/>
            <person name="Simpson J.R."/>
            <person name="Lauterbach L."/>
            <person name="Steele A.D."/>
            <person name="Gui C."/>
            <person name="Meng S."/>
            <person name="Li G."/>
            <person name="Viehrig K."/>
            <person name="Ye F."/>
            <person name="Su P."/>
            <person name="Kiefer A.F."/>
            <person name="Nichols A."/>
            <person name="Cepeda A.J."/>
            <person name="Yan W."/>
            <person name="Fan B."/>
            <person name="Jiang Y."/>
            <person name="Adhikari A."/>
            <person name="Zheng C.-J."/>
            <person name="Schuster L."/>
            <person name="Cowan T.M."/>
            <person name="Smanski M.J."/>
            <person name="Chevrette M.G."/>
            <person name="De Carvalho L.P.S."/>
            <person name="Shen B."/>
        </authorList>
    </citation>
    <scope>NUCLEOTIDE SEQUENCE [LARGE SCALE GENOMIC DNA]</scope>
    <source>
        <strain evidence="2 3">NPDC019481</strain>
    </source>
</reference>
<keyword evidence="1" id="KW-0472">Membrane</keyword>
<keyword evidence="1" id="KW-1133">Transmembrane helix</keyword>
<comment type="caution">
    <text evidence="2">The sequence shown here is derived from an EMBL/GenBank/DDBJ whole genome shotgun (WGS) entry which is preliminary data.</text>
</comment>
<feature type="transmembrane region" description="Helical" evidence="1">
    <location>
        <begin position="145"/>
        <end position="167"/>
    </location>
</feature>
<dbReference type="Pfam" id="PF17197">
    <property type="entry name" value="DUF5134"/>
    <property type="match status" value="1"/>
</dbReference>
<proteinExistence type="predicted"/>
<dbReference type="InterPro" id="IPR033458">
    <property type="entry name" value="DUF5134"/>
</dbReference>
<accession>A0ABW7XDY4</accession>
<feature type="transmembrane region" description="Helical" evidence="1">
    <location>
        <begin position="6"/>
        <end position="27"/>
    </location>
</feature>
<gene>
    <name evidence="2" type="ORF">ACH47X_01150</name>
</gene>
<feature type="transmembrane region" description="Helical" evidence="1">
    <location>
        <begin position="105"/>
        <end position="125"/>
    </location>
</feature>
<organism evidence="2 3">
    <name type="scientific">Promicromonospora kroppenstedtii</name>
    <dbReference type="NCBI Taxonomy" id="440482"/>
    <lineage>
        <taxon>Bacteria</taxon>
        <taxon>Bacillati</taxon>
        <taxon>Actinomycetota</taxon>
        <taxon>Actinomycetes</taxon>
        <taxon>Micrococcales</taxon>
        <taxon>Promicromonosporaceae</taxon>
        <taxon>Promicromonospora</taxon>
    </lineage>
</organism>
<evidence type="ECO:0000313" key="2">
    <source>
        <dbReference type="EMBL" id="MFI2485479.1"/>
    </source>
</evidence>
<dbReference type="RefSeq" id="WP_397400608.1">
    <property type="nucleotide sequence ID" value="NZ_JBIRYI010000001.1"/>
</dbReference>
<protein>
    <submittedName>
        <fullName evidence="2">DUF5134 domain-containing protein</fullName>
    </submittedName>
</protein>
<feature type="transmembrane region" description="Helical" evidence="1">
    <location>
        <begin position="179"/>
        <end position="202"/>
    </location>
</feature>
<sequence length="203" mass="21279">MTSDPAAQWATTALFGALTAYSLWRFVTARHLFAGTGHLFHFGMNLMMVAMVWPWWGRLPTLPQVAFFAAGAAFFAGAAGWFALDVRVASRYRSSRCQTTNAVMMIAMVWMLAVMVRHTGGIGIAAGAAHSAHAAAPAPPDPFTLVGGAVLVVALAAGGLLFLVDLVRYRRERDAPGRAGADLLAGALMGLGMAAACGLMLVG</sequence>
<dbReference type="EMBL" id="JBIRYI010000001">
    <property type="protein sequence ID" value="MFI2485479.1"/>
    <property type="molecule type" value="Genomic_DNA"/>
</dbReference>
<evidence type="ECO:0000313" key="3">
    <source>
        <dbReference type="Proteomes" id="UP001611580"/>
    </source>
</evidence>
<keyword evidence="1" id="KW-0812">Transmembrane</keyword>
<dbReference type="Proteomes" id="UP001611580">
    <property type="component" value="Unassembled WGS sequence"/>
</dbReference>
<feature type="transmembrane region" description="Helical" evidence="1">
    <location>
        <begin position="62"/>
        <end position="84"/>
    </location>
</feature>
<feature type="transmembrane region" description="Helical" evidence="1">
    <location>
        <begin position="39"/>
        <end position="56"/>
    </location>
</feature>
<name>A0ABW7XDY4_9MICO</name>